<evidence type="ECO:0000313" key="2">
    <source>
        <dbReference type="Proteomes" id="UP000886939"/>
    </source>
</evidence>
<dbReference type="AlphaFoldDB" id="A0AAV4YT83"/>
<dbReference type="RefSeq" id="WP_223954498.1">
    <property type="nucleotide sequence ID" value="NZ_BPNI01000158.1"/>
</dbReference>
<dbReference type="EMBL" id="BPNI01000158">
    <property type="protein sequence ID" value="GJA43352.1"/>
    <property type="molecule type" value="Genomic_DNA"/>
</dbReference>
<sequence length="49" mass="5234">MNTYLNALGRTAEADNLRASALMLYPGEPLLTVSAARKVAATLERKPSS</sequence>
<name>A0AAV4YT83_AERCA</name>
<protein>
    <submittedName>
        <fullName evidence="1">Uncharacterized protein</fullName>
    </submittedName>
</protein>
<organism evidence="1 2">
    <name type="scientific">Aeromonas caviae</name>
    <name type="common">Aeromonas punctata</name>
    <dbReference type="NCBI Taxonomy" id="648"/>
    <lineage>
        <taxon>Bacteria</taxon>
        <taxon>Pseudomonadati</taxon>
        <taxon>Pseudomonadota</taxon>
        <taxon>Gammaproteobacteria</taxon>
        <taxon>Aeromonadales</taxon>
        <taxon>Aeromonadaceae</taxon>
        <taxon>Aeromonas</taxon>
    </lineage>
</organism>
<evidence type="ECO:0000313" key="1">
    <source>
        <dbReference type="EMBL" id="GJA43352.1"/>
    </source>
</evidence>
<proteinExistence type="predicted"/>
<accession>A0AAV4YT83</accession>
<comment type="caution">
    <text evidence="1">The sequence shown here is derived from an EMBL/GenBank/DDBJ whole genome shotgun (WGS) entry which is preliminary data.</text>
</comment>
<dbReference type="Proteomes" id="UP000886939">
    <property type="component" value="Unassembled WGS sequence"/>
</dbReference>
<gene>
    <name evidence="1" type="ORF">KAM343_41480</name>
</gene>
<reference evidence="1" key="1">
    <citation type="submission" date="2021-07" db="EMBL/GenBank/DDBJ databases">
        <title>Draft genome sequence of carbapenem-resistant Aeromonas spp. in Japan.</title>
        <authorList>
            <person name="Maehana S."/>
            <person name="Suzuki M."/>
            <person name="Kitasato H."/>
        </authorList>
    </citation>
    <scope>NUCLEOTIDE SEQUENCE</scope>
    <source>
        <strain evidence="1">KAM343</strain>
    </source>
</reference>